<accession>A0A5C5WQI6</accession>
<name>A0A5C5WQI6_9BACT</name>
<dbReference type="Gene3D" id="3.30.1340.30">
    <property type="match status" value="2"/>
</dbReference>
<protein>
    <submittedName>
        <fullName evidence="2">LysM domain/BON superfamily protein</fullName>
    </submittedName>
</protein>
<dbReference type="Pfam" id="PF04972">
    <property type="entry name" value="BON"/>
    <property type="match status" value="2"/>
</dbReference>
<sequence length="448" mass="47664">MELGLQGGILMRRKYFGIAIAALATLGPMQAWGGDREIAEQIIQRLKSNRDSGALKDFNLDMKVDDGVVLLRGKVAADVQKELVLAAANGIEGITKVVDEVSVIAASQPTTVATNSATAASELTEMITAAKPTAAPLLVVEEQPEVMTPAPVAELATTDVTPQNGSFSFAEALASEAKIVRETVRQPLEVMPGVIQPAAALEESSDDEIVSSVVSALGRAKDAGKLKGFGVDVQCENGTLALTGRASSAQQRNAILNIASQIPGVNGVREAISIPAASNLARLPEAISAPAVAEPMQNVPARLASAPMQHAAPIMDPAPTPMYQPQAQAMPRQQMPAMTSQYRMQPQLQAQQASMGMGMGGGMGQPVPMAPHSPVGAPRYDSPNLPNYAWPGYAAHPNYAALTYPQQYSPTAWPYIGPFYPYPQVPLGWRKVSLEWDDGWWFLDFTDR</sequence>
<feature type="domain" description="BON" evidence="1">
    <location>
        <begin position="205"/>
        <end position="276"/>
    </location>
</feature>
<dbReference type="InterPro" id="IPR051686">
    <property type="entry name" value="Lipoprotein_DolP"/>
</dbReference>
<dbReference type="Proteomes" id="UP000316598">
    <property type="component" value="Unassembled WGS sequence"/>
</dbReference>
<organism evidence="2 3">
    <name type="scientific">Rubripirellula amarantea</name>
    <dbReference type="NCBI Taxonomy" id="2527999"/>
    <lineage>
        <taxon>Bacteria</taxon>
        <taxon>Pseudomonadati</taxon>
        <taxon>Planctomycetota</taxon>
        <taxon>Planctomycetia</taxon>
        <taxon>Pirellulales</taxon>
        <taxon>Pirellulaceae</taxon>
        <taxon>Rubripirellula</taxon>
    </lineage>
</organism>
<dbReference type="EMBL" id="SJPI01000001">
    <property type="protein sequence ID" value="TWT52419.1"/>
    <property type="molecule type" value="Genomic_DNA"/>
</dbReference>
<dbReference type="AlphaFoldDB" id="A0A5C5WQI6"/>
<dbReference type="InterPro" id="IPR007055">
    <property type="entry name" value="BON_dom"/>
</dbReference>
<evidence type="ECO:0000313" key="3">
    <source>
        <dbReference type="Proteomes" id="UP000316598"/>
    </source>
</evidence>
<feature type="domain" description="BON" evidence="1">
    <location>
        <begin position="34"/>
        <end position="105"/>
    </location>
</feature>
<evidence type="ECO:0000259" key="1">
    <source>
        <dbReference type="PROSITE" id="PS50914"/>
    </source>
</evidence>
<gene>
    <name evidence="2" type="ORF">Pla22_00430</name>
</gene>
<dbReference type="PANTHER" id="PTHR34606">
    <property type="entry name" value="BON DOMAIN-CONTAINING PROTEIN"/>
    <property type="match status" value="1"/>
</dbReference>
<evidence type="ECO:0000313" key="2">
    <source>
        <dbReference type="EMBL" id="TWT52419.1"/>
    </source>
</evidence>
<keyword evidence="3" id="KW-1185">Reference proteome</keyword>
<dbReference type="PROSITE" id="PS50914">
    <property type="entry name" value="BON"/>
    <property type="match status" value="2"/>
</dbReference>
<proteinExistence type="predicted"/>
<reference evidence="2 3" key="1">
    <citation type="submission" date="2019-02" db="EMBL/GenBank/DDBJ databases">
        <title>Deep-cultivation of Planctomycetes and their phenomic and genomic characterization uncovers novel biology.</title>
        <authorList>
            <person name="Wiegand S."/>
            <person name="Jogler M."/>
            <person name="Boedeker C."/>
            <person name="Pinto D."/>
            <person name="Vollmers J."/>
            <person name="Rivas-Marin E."/>
            <person name="Kohn T."/>
            <person name="Peeters S.H."/>
            <person name="Heuer A."/>
            <person name="Rast P."/>
            <person name="Oberbeckmann S."/>
            <person name="Bunk B."/>
            <person name="Jeske O."/>
            <person name="Meyerdierks A."/>
            <person name="Storesund J.E."/>
            <person name="Kallscheuer N."/>
            <person name="Luecker S."/>
            <person name="Lage O.M."/>
            <person name="Pohl T."/>
            <person name="Merkel B.J."/>
            <person name="Hornburger P."/>
            <person name="Mueller R.-W."/>
            <person name="Bruemmer F."/>
            <person name="Labrenz M."/>
            <person name="Spormann A.M."/>
            <person name="Op Den Camp H."/>
            <person name="Overmann J."/>
            <person name="Amann R."/>
            <person name="Jetten M.S.M."/>
            <person name="Mascher T."/>
            <person name="Medema M.H."/>
            <person name="Devos D.P."/>
            <person name="Kaster A.-K."/>
            <person name="Ovreas L."/>
            <person name="Rohde M."/>
            <person name="Galperin M.Y."/>
            <person name="Jogler C."/>
        </authorList>
    </citation>
    <scope>NUCLEOTIDE SEQUENCE [LARGE SCALE GENOMIC DNA]</scope>
    <source>
        <strain evidence="2 3">Pla22</strain>
    </source>
</reference>
<comment type="caution">
    <text evidence="2">The sequence shown here is derived from an EMBL/GenBank/DDBJ whole genome shotgun (WGS) entry which is preliminary data.</text>
</comment>
<dbReference type="PANTHER" id="PTHR34606:SF15">
    <property type="entry name" value="BON DOMAIN-CONTAINING PROTEIN"/>
    <property type="match status" value="1"/>
</dbReference>